<gene>
    <name evidence="1" type="ORF">ACFOEE_10825</name>
</gene>
<dbReference type="Proteomes" id="UP001595453">
    <property type="component" value="Unassembled WGS sequence"/>
</dbReference>
<protein>
    <submittedName>
        <fullName evidence="1">Phospholipid-binding protein MlaC</fullName>
    </submittedName>
</protein>
<dbReference type="InterPro" id="IPR042245">
    <property type="entry name" value="Tgt2/MlaC_sf"/>
</dbReference>
<dbReference type="Pfam" id="PF05494">
    <property type="entry name" value="MlaC"/>
    <property type="match status" value="1"/>
</dbReference>
<dbReference type="PANTHER" id="PTHR36573:SF1">
    <property type="entry name" value="INTERMEMBRANE PHOSPHOLIPID TRANSPORT SYSTEM BINDING PROTEIN MLAC"/>
    <property type="match status" value="1"/>
</dbReference>
<dbReference type="RefSeq" id="WP_377124423.1">
    <property type="nucleotide sequence ID" value="NZ_JBHRSD010000017.1"/>
</dbReference>
<dbReference type="PIRSF" id="PIRSF004649">
    <property type="entry name" value="MlaC"/>
    <property type="match status" value="1"/>
</dbReference>
<accession>A0ABV7CKE9</accession>
<dbReference type="EMBL" id="JBHRSD010000017">
    <property type="protein sequence ID" value="MFC3033016.1"/>
    <property type="molecule type" value="Genomic_DNA"/>
</dbReference>
<sequence>MAPAYAAVDTADPFKMVQQVADQTFKRITQDQPVIAKDKEHLRVIVEQELLPYIDYKYAAYRVLGSYIQKVRTIEDEAEKKQAVEHIKQFIDVFKNYLVATYAGVFTQYTNQTVEFSADRDFAAEDIAIVRTKIVESGKPDIRIDFKVRRDKDKEWRAYDMMAEGISLLDAKQTELHGILRQQGIEYVIELLDKKSKLPVQFRGGDGNE</sequence>
<keyword evidence="2" id="KW-1185">Reference proteome</keyword>
<reference evidence="2" key="1">
    <citation type="journal article" date="2019" name="Int. J. Syst. Evol. Microbiol.">
        <title>The Global Catalogue of Microorganisms (GCM) 10K type strain sequencing project: providing services to taxonomists for standard genome sequencing and annotation.</title>
        <authorList>
            <consortium name="The Broad Institute Genomics Platform"/>
            <consortium name="The Broad Institute Genome Sequencing Center for Infectious Disease"/>
            <person name="Wu L."/>
            <person name="Ma J."/>
        </authorList>
    </citation>
    <scope>NUCLEOTIDE SEQUENCE [LARGE SCALE GENOMIC DNA]</scope>
    <source>
        <strain evidence="2">KCTC 42730</strain>
    </source>
</reference>
<proteinExistence type="predicted"/>
<dbReference type="PANTHER" id="PTHR36573">
    <property type="entry name" value="INTERMEMBRANE PHOSPHOLIPID TRANSPORT SYSTEM BINDING PROTEIN MLAC"/>
    <property type="match status" value="1"/>
</dbReference>
<name>A0ABV7CKE9_9GAMM</name>
<dbReference type="InterPro" id="IPR008869">
    <property type="entry name" value="MlaC/ttg2D"/>
</dbReference>
<comment type="caution">
    <text evidence="1">The sequence shown here is derived from an EMBL/GenBank/DDBJ whole genome shotgun (WGS) entry which is preliminary data.</text>
</comment>
<dbReference type="Gene3D" id="3.10.450.710">
    <property type="entry name" value="Tgt2/MlaC"/>
    <property type="match status" value="1"/>
</dbReference>
<evidence type="ECO:0000313" key="2">
    <source>
        <dbReference type="Proteomes" id="UP001595453"/>
    </source>
</evidence>
<organism evidence="1 2">
    <name type="scientific">Pseudoalteromonas fenneropenaei</name>
    <dbReference type="NCBI Taxonomy" id="1737459"/>
    <lineage>
        <taxon>Bacteria</taxon>
        <taxon>Pseudomonadati</taxon>
        <taxon>Pseudomonadota</taxon>
        <taxon>Gammaproteobacteria</taxon>
        <taxon>Alteromonadales</taxon>
        <taxon>Pseudoalteromonadaceae</taxon>
        <taxon>Pseudoalteromonas</taxon>
    </lineage>
</organism>
<evidence type="ECO:0000313" key="1">
    <source>
        <dbReference type="EMBL" id="MFC3033016.1"/>
    </source>
</evidence>